<evidence type="ECO:0000313" key="17">
    <source>
        <dbReference type="Proteomes" id="UP000181951"/>
    </source>
</evidence>
<dbReference type="GO" id="GO:0008270">
    <property type="term" value="F:zinc ion binding"/>
    <property type="evidence" value="ECO:0007669"/>
    <property type="project" value="TreeGrafter"/>
</dbReference>
<reference evidence="16 17" key="1">
    <citation type="submission" date="2016-10" db="EMBL/GenBank/DDBJ databases">
        <authorList>
            <person name="de Groot N.N."/>
        </authorList>
    </citation>
    <scope>NUCLEOTIDE SEQUENCE [LARGE SCALE GENOMIC DNA]</scope>
    <source>
        <strain evidence="16 17">CGMCC 4.2026</strain>
    </source>
</reference>
<evidence type="ECO:0000256" key="6">
    <source>
        <dbReference type="ARBA" id="ARBA00023133"/>
    </source>
</evidence>
<dbReference type="Gene3D" id="3.20.20.70">
    <property type="entry name" value="Aldolase class I"/>
    <property type="match status" value="1"/>
</dbReference>
<dbReference type="EMBL" id="FODD01000018">
    <property type="protein sequence ID" value="SEO15611.1"/>
    <property type="molecule type" value="Genomic_DNA"/>
</dbReference>
<dbReference type="Proteomes" id="UP000181951">
    <property type="component" value="Unassembled WGS sequence"/>
</dbReference>
<dbReference type="UniPathway" id="UPA00251">
    <property type="reaction ID" value="UER00318"/>
</dbReference>
<evidence type="ECO:0000256" key="13">
    <source>
        <dbReference type="PIRSR" id="PIRSR001415-5"/>
    </source>
</evidence>
<evidence type="ECO:0000256" key="8">
    <source>
        <dbReference type="ARBA" id="ARBA00023244"/>
    </source>
</evidence>
<keyword evidence="13" id="KW-0460">Magnesium</keyword>
<feature type="active site" description="Schiff-base intermediate with substrate" evidence="11">
    <location>
        <position position="254"/>
    </location>
</feature>
<dbReference type="OrthoDB" id="9805001at2"/>
<protein>
    <recommendedName>
        <fullName evidence="5 14">Delta-aminolevulinic acid dehydratase</fullName>
        <ecNumber evidence="4 14">4.2.1.24</ecNumber>
    </recommendedName>
</protein>
<sequence length="328" mass="35371">MTGSYGEFPGVRPRRLRTTPAMRRLVAETRLHPADLILPMFVREGIAEPQPVTSMPGVVQHTRDTLRKAAVEAAEAGVGGLMLFGVPEVKDAIGSQGTEPDGILQLAIRDVVAEVGDAVVVMSDLCLDEFTDHGHCGVLDDQGRVDNDATLERYAEMAQVQADAGVHVVGPSGMMDGQVGVIRDALDEIGRQDVAILAYTAKYASAFFGPFREAVGSSLKGDRKTYQQDPANLRESMRELALDLQEGADMVMVKPALPYLDVLSKVADAVDVPVVAYQVSGEYAMVEAAAANGWIDRDRTIQETLTSIRRAGAGMILTYWATEVARQL</sequence>
<dbReference type="FunFam" id="3.20.20.70:FF:000019">
    <property type="entry name" value="Delta-aminolevulinic acid dehydratase"/>
    <property type="match status" value="1"/>
</dbReference>
<dbReference type="Pfam" id="PF00490">
    <property type="entry name" value="ALAD"/>
    <property type="match status" value="1"/>
</dbReference>
<feature type="binding site" evidence="12">
    <location>
        <position position="212"/>
    </location>
    <ligand>
        <name>5-aminolevulinate</name>
        <dbReference type="ChEBI" id="CHEBI:356416"/>
        <label>1</label>
    </ligand>
</feature>
<organism evidence="16 17">
    <name type="scientific">Actinacidiphila rubida</name>
    <dbReference type="NCBI Taxonomy" id="310780"/>
    <lineage>
        <taxon>Bacteria</taxon>
        <taxon>Bacillati</taxon>
        <taxon>Actinomycetota</taxon>
        <taxon>Actinomycetes</taxon>
        <taxon>Kitasatosporales</taxon>
        <taxon>Streptomycetaceae</taxon>
        <taxon>Actinacidiphila</taxon>
    </lineage>
</organism>
<comment type="catalytic activity">
    <reaction evidence="10 14">
        <text>2 5-aminolevulinate = porphobilinogen + 2 H2O + H(+)</text>
        <dbReference type="Rhea" id="RHEA:24064"/>
        <dbReference type="ChEBI" id="CHEBI:15377"/>
        <dbReference type="ChEBI" id="CHEBI:15378"/>
        <dbReference type="ChEBI" id="CHEBI:58126"/>
        <dbReference type="ChEBI" id="CHEBI:356416"/>
        <dbReference type="EC" id="4.2.1.24"/>
    </reaction>
</comment>
<comment type="subunit">
    <text evidence="3 14">Homooctamer.</text>
</comment>
<evidence type="ECO:0000256" key="3">
    <source>
        <dbReference type="ARBA" id="ARBA00011823"/>
    </source>
</evidence>
<evidence type="ECO:0000256" key="7">
    <source>
        <dbReference type="ARBA" id="ARBA00023239"/>
    </source>
</evidence>
<feature type="binding site" evidence="12">
    <location>
        <position position="319"/>
    </location>
    <ligand>
        <name>5-aminolevulinate</name>
        <dbReference type="ChEBI" id="CHEBI:356416"/>
        <label>2</label>
    </ligand>
</feature>
<keyword evidence="6" id="KW-0350">Heme biosynthesis</keyword>
<feature type="binding site" evidence="12">
    <location>
        <position position="223"/>
    </location>
    <ligand>
        <name>5-aminolevulinate</name>
        <dbReference type="ChEBI" id="CHEBI:356416"/>
        <label>1</label>
    </ligand>
</feature>
<dbReference type="GO" id="GO:0005829">
    <property type="term" value="C:cytosol"/>
    <property type="evidence" value="ECO:0007669"/>
    <property type="project" value="TreeGrafter"/>
</dbReference>
<evidence type="ECO:0000256" key="5">
    <source>
        <dbReference type="ARBA" id="ARBA00020771"/>
    </source>
</evidence>
<evidence type="ECO:0000256" key="1">
    <source>
        <dbReference type="ARBA" id="ARBA00004694"/>
    </source>
</evidence>
<gene>
    <name evidence="16" type="ORF">SAMN05216267_1018166</name>
</gene>
<dbReference type="InterPro" id="IPR013785">
    <property type="entry name" value="Aldolase_TIM"/>
</dbReference>
<proteinExistence type="inferred from homology"/>
<dbReference type="InterPro" id="IPR030656">
    <property type="entry name" value="ALAD_AS"/>
</dbReference>
<dbReference type="PANTHER" id="PTHR11458:SF0">
    <property type="entry name" value="DELTA-AMINOLEVULINIC ACID DEHYDRATASE"/>
    <property type="match status" value="1"/>
</dbReference>
<evidence type="ECO:0000256" key="4">
    <source>
        <dbReference type="ARBA" id="ARBA00012053"/>
    </source>
</evidence>
<keyword evidence="7 14" id="KW-0456">Lyase</keyword>
<dbReference type="SUPFAM" id="SSF51569">
    <property type="entry name" value="Aldolase"/>
    <property type="match status" value="1"/>
</dbReference>
<evidence type="ECO:0000256" key="12">
    <source>
        <dbReference type="PIRSR" id="PIRSR001415-2"/>
    </source>
</evidence>
<dbReference type="NCBIfam" id="NF006762">
    <property type="entry name" value="PRK09283.1"/>
    <property type="match status" value="1"/>
</dbReference>
<evidence type="ECO:0000256" key="15">
    <source>
        <dbReference type="RuleBase" id="RU004161"/>
    </source>
</evidence>
<comment type="similarity">
    <text evidence="2 15">Belongs to the ALAD family.</text>
</comment>
<evidence type="ECO:0000256" key="10">
    <source>
        <dbReference type="ARBA" id="ARBA00047651"/>
    </source>
</evidence>
<dbReference type="CDD" id="cd00384">
    <property type="entry name" value="ALAD_PBGS"/>
    <property type="match status" value="1"/>
</dbReference>
<keyword evidence="17" id="KW-1185">Reference proteome</keyword>
<dbReference type="STRING" id="310780.SAMN05216267_1018166"/>
<dbReference type="EC" id="4.2.1.24" evidence="4 14"/>
<dbReference type="PRINTS" id="PR00144">
    <property type="entry name" value="DALDHYDRTASE"/>
</dbReference>
<evidence type="ECO:0000313" key="16">
    <source>
        <dbReference type="EMBL" id="SEO15611.1"/>
    </source>
</evidence>
<name>A0A1H8ME16_9ACTN</name>
<dbReference type="PANTHER" id="PTHR11458">
    <property type="entry name" value="DELTA-AMINOLEVULINIC ACID DEHYDRATASE"/>
    <property type="match status" value="1"/>
</dbReference>
<dbReference type="GO" id="GO:0006782">
    <property type="term" value="P:protoporphyrinogen IX biosynthetic process"/>
    <property type="evidence" value="ECO:0007669"/>
    <property type="project" value="UniProtKB-UniPathway"/>
</dbReference>
<dbReference type="RefSeq" id="WP_069462966.1">
    <property type="nucleotide sequence ID" value="NZ_FODD01000018.1"/>
</dbReference>
<dbReference type="GO" id="GO:0004655">
    <property type="term" value="F:porphobilinogen synthase activity"/>
    <property type="evidence" value="ECO:0007669"/>
    <property type="project" value="UniProtKB-EC"/>
</dbReference>
<evidence type="ECO:0000256" key="9">
    <source>
        <dbReference type="ARBA" id="ARBA00025628"/>
    </source>
</evidence>
<comment type="pathway">
    <text evidence="1">Porphyrin-containing compound metabolism; protoporphyrin-IX biosynthesis; coproporphyrinogen-III from 5-aminolevulinate: step 1/4.</text>
</comment>
<feature type="binding site" evidence="13">
    <location>
        <position position="239"/>
    </location>
    <ligand>
        <name>Mg(2+)</name>
        <dbReference type="ChEBI" id="CHEBI:18420"/>
    </ligand>
</feature>
<accession>A0A1H8ME16</accession>
<evidence type="ECO:0000256" key="14">
    <source>
        <dbReference type="RuleBase" id="RU000515"/>
    </source>
</evidence>
<feature type="binding site" evidence="12">
    <location>
        <position position="280"/>
    </location>
    <ligand>
        <name>5-aminolevulinate</name>
        <dbReference type="ChEBI" id="CHEBI:356416"/>
        <label>2</label>
    </ligand>
</feature>
<dbReference type="PIRSF" id="PIRSF001415">
    <property type="entry name" value="Porphbilin_synth"/>
    <property type="match status" value="1"/>
</dbReference>
<dbReference type="AlphaFoldDB" id="A0A1H8ME16"/>
<evidence type="ECO:0000256" key="11">
    <source>
        <dbReference type="PIRSR" id="PIRSR001415-1"/>
    </source>
</evidence>
<feature type="active site" description="Schiff-base intermediate with substrate" evidence="11">
    <location>
        <position position="202"/>
    </location>
</feature>
<dbReference type="SMART" id="SM01004">
    <property type="entry name" value="ALAD"/>
    <property type="match status" value="1"/>
</dbReference>
<keyword evidence="8 14" id="KW-0627">Porphyrin biosynthesis</keyword>
<dbReference type="InterPro" id="IPR001731">
    <property type="entry name" value="ALAD"/>
</dbReference>
<dbReference type="PROSITE" id="PS00169">
    <property type="entry name" value="D_ALA_DEHYDRATASE"/>
    <property type="match status" value="1"/>
</dbReference>
<comment type="function">
    <text evidence="9">Catalyzes an early step in the biosynthesis of tetrapyrroles. Binds two molecules of 5-aminolevulinate per subunit, each at a distinct site, and catalyzes their condensation to form porphobilinogen.</text>
</comment>
<keyword evidence="13" id="KW-0479">Metal-binding</keyword>
<evidence type="ECO:0000256" key="2">
    <source>
        <dbReference type="ARBA" id="ARBA00008055"/>
    </source>
</evidence>